<evidence type="ECO:0000259" key="1">
    <source>
        <dbReference type="Pfam" id="PF01909"/>
    </source>
</evidence>
<organism evidence="2 3">
    <name type="scientific">Candidatus Wallbacteria bacterium GWC2_49_35</name>
    <dbReference type="NCBI Taxonomy" id="1817813"/>
    <lineage>
        <taxon>Bacteria</taxon>
        <taxon>Candidatus Walliibacteriota</taxon>
    </lineage>
</organism>
<feature type="domain" description="Polymerase nucleotidyl transferase" evidence="1">
    <location>
        <begin position="17"/>
        <end position="79"/>
    </location>
</feature>
<proteinExistence type="predicted"/>
<accession>A0A1F7WKV4</accession>
<dbReference type="Proteomes" id="UP000178735">
    <property type="component" value="Unassembled WGS sequence"/>
</dbReference>
<gene>
    <name evidence="2" type="ORF">A2008_10245</name>
</gene>
<dbReference type="EMBL" id="MGFH01000186">
    <property type="protein sequence ID" value="OGM03157.1"/>
    <property type="molecule type" value="Genomic_DNA"/>
</dbReference>
<evidence type="ECO:0000313" key="2">
    <source>
        <dbReference type="EMBL" id="OGM03157.1"/>
    </source>
</evidence>
<dbReference type="SUPFAM" id="SSF81301">
    <property type="entry name" value="Nucleotidyltransferase"/>
    <property type="match status" value="1"/>
</dbReference>
<dbReference type="GO" id="GO:0016779">
    <property type="term" value="F:nucleotidyltransferase activity"/>
    <property type="evidence" value="ECO:0007669"/>
    <property type="project" value="InterPro"/>
</dbReference>
<dbReference type="STRING" id="1817813.A2008_10245"/>
<dbReference type="PANTHER" id="PTHR33933:SF1">
    <property type="entry name" value="PROTEIN ADENYLYLTRANSFERASE MNTA-RELATED"/>
    <property type="match status" value="1"/>
</dbReference>
<comment type="caution">
    <text evidence="2">The sequence shown here is derived from an EMBL/GenBank/DDBJ whole genome shotgun (WGS) entry which is preliminary data.</text>
</comment>
<dbReference type="Gene3D" id="3.30.460.10">
    <property type="entry name" value="Beta Polymerase, domain 2"/>
    <property type="match status" value="1"/>
</dbReference>
<dbReference type="AlphaFoldDB" id="A0A1F7WKV4"/>
<reference evidence="2 3" key="1">
    <citation type="journal article" date="2016" name="Nat. Commun.">
        <title>Thousands of microbial genomes shed light on interconnected biogeochemical processes in an aquifer system.</title>
        <authorList>
            <person name="Anantharaman K."/>
            <person name="Brown C.T."/>
            <person name="Hug L.A."/>
            <person name="Sharon I."/>
            <person name="Castelle C.J."/>
            <person name="Probst A.J."/>
            <person name="Thomas B.C."/>
            <person name="Singh A."/>
            <person name="Wilkins M.J."/>
            <person name="Karaoz U."/>
            <person name="Brodie E.L."/>
            <person name="Williams K.H."/>
            <person name="Hubbard S.S."/>
            <person name="Banfield J.F."/>
        </authorList>
    </citation>
    <scope>NUCLEOTIDE SEQUENCE [LARGE SCALE GENOMIC DNA]</scope>
</reference>
<dbReference type="PANTHER" id="PTHR33933">
    <property type="entry name" value="NUCLEOTIDYLTRANSFERASE"/>
    <property type="match status" value="1"/>
</dbReference>
<sequence>MVKIKAEIKNKILKFYDLIKKEFPVEKIFIFGSYARSAEKEFSDIDVGVVLNLAAKNEIKISAKLWSLARKIDTSIEPFCIFKNDFDNHPKASVLEDIINSGIDLTPALK</sequence>
<dbReference type="InterPro" id="IPR043519">
    <property type="entry name" value="NT_sf"/>
</dbReference>
<dbReference type="CDD" id="cd05403">
    <property type="entry name" value="NT_KNTase_like"/>
    <property type="match status" value="1"/>
</dbReference>
<dbReference type="InterPro" id="IPR052548">
    <property type="entry name" value="Type_VII_TA_antitoxin"/>
</dbReference>
<evidence type="ECO:0000313" key="3">
    <source>
        <dbReference type="Proteomes" id="UP000178735"/>
    </source>
</evidence>
<protein>
    <recommendedName>
        <fullName evidence="1">Polymerase nucleotidyl transferase domain-containing protein</fullName>
    </recommendedName>
</protein>
<name>A0A1F7WKV4_9BACT</name>
<dbReference type="Pfam" id="PF01909">
    <property type="entry name" value="NTP_transf_2"/>
    <property type="match status" value="1"/>
</dbReference>
<dbReference type="InterPro" id="IPR002934">
    <property type="entry name" value="Polymerase_NTP_transf_dom"/>
</dbReference>